<dbReference type="GeneID" id="89933226"/>
<dbReference type="Proteomes" id="UP001302812">
    <property type="component" value="Unassembled WGS sequence"/>
</dbReference>
<evidence type="ECO:0000313" key="1">
    <source>
        <dbReference type="EMBL" id="KAK4117321.1"/>
    </source>
</evidence>
<accession>A0AAN6YX45</accession>
<reference evidence="1" key="2">
    <citation type="submission" date="2023-05" db="EMBL/GenBank/DDBJ databases">
        <authorList>
            <consortium name="Lawrence Berkeley National Laboratory"/>
            <person name="Steindorff A."/>
            <person name="Hensen N."/>
            <person name="Bonometti L."/>
            <person name="Westerberg I."/>
            <person name="Brannstrom I.O."/>
            <person name="Guillou S."/>
            <person name="Cros-Aarteil S."/>
            <person name="Calhoun S."/>
            <person name="Haridas S."/>
            <person name="Kuo A."/>
            <person name="Mondo S."/>
            <person name="Pangilinan J."/>
            <person name="Riley R."/>
            <person name="Labutti K."/>
            <person name="Andreopoulos B."/>
            <person name="Lipzen A."/>
            <person name="Chen C."/>
            <person name="Yanf M."/>
            <person name="Daum C."/>
            <person name="Ng V."/>
            <person name="Clum A."/>
            <person name="Ohm R."/>
            <person name="Martin F."/>
            <person name="Silar P."/>
            <person name="Natvig D."/>
            <person name="Lalanne C."/>
            <person name="Gautier V."/>
            <person name="Ament-Velasquez S.L."/>
            <person name="Kruys A."/>
            <person name="Hutchinson M.I."/>
            <person name="Powell A.J."/>
            <person name="Barry K."/>
            <person name="Miller A.N."/>
            <person name="Grigoriev I.V."/>
            <person name="Debuchy R."/>
            <person name="Gladieux P."/>
            <person name="Thoren M.H."/>
            <person name="Johannesson H."/>
        </authorList>
    </citation>
    <scope>NUCLEOTIDE SEQUENCE</scope>
    <source>
        <strain evidence="1">CBS 508.74</strain>
    </source>
</reference>
<gene>
    <name evidence="1" type="ORF">N656DRAFT_28044</name>
</gene>
<protein>
    <submittedName>
        <fullName evidence="1">Uncharacterized protein</fullName>
    </submittedName>
</protein>
<dbReference type="AlphaFoldDB" id="A0AAN6YX45"/>
<keyword evidence="2" id="KW-1185">Reference proteome</keyword>
<dbReference type="RefSeq" id="XP_064674891.1">
    <property type="nucleotide sequence ID" value="XM_064809103.1"/>
</dbReference>
<reference evidence="1" key="1">
    <citation type="journal article" date="2023" name="Mol. Phylogenet. Evol.">
        <title>Genome-scale phylogeny and comparative genomics of the fungal order Sordariales.</title>
        <authorList>
            <person name="Hensen N."/>
            <person name="Bonometti L."/>
            <person name="Westerberg I."/>
            <person name="Brannstrom I.O."/>
            <person name="Guillou S."/>
            <person name="Cros-Aarteil S."/>
            <person name="Calhoun S."/>
            <person name="Haridas S."/>
            <person name="Kuo A."/>
            <person name="Mondo S."/>
            <person name="Pangilinan J."/>
            <person name="Riley R."/>
            <person name="LaButti K."/>
            <person name="Andreopoulos B."/>
            <person name="Lipzen A."/>
            <person name="Chen C."/>
            <person name="Yan M."/>
            <person name="Daum C."/>
            <person name="Ng V."/>
            <person name="Clum A."/>
            <person name="Steindorff A."/>
            <person name="Ohm R.A."/>
            <person name="Martin F."/>
            <person name="Silar P."/>
            <person name="Natvig D.O."/>
            <person name="Lalanne C."/>
            <person name="Gautier V."/>
            <person name="Ament-Velasquez S.L."/>
            <person name="Kruys A."/>
            <person name="Hutchinson M.I."/>
            <person name="Powell A.J."/>
            <person name="Barry K."/>
            <person name="Miller A.N."/>
            <person name="Grigoriev I.V."/>
            <person name="Debuchy R."/>
            <person name="Gladieux P."/>
            <person name="Hiltunen Thoren M."/>
            <person name="Johannesson H."/>
        </authorList>
    </citation>
    <scope>NUCLEOTIDE SEQUENCE</scope>
    <source>
        <strain evidence="1">CBS 508.74</strain>
    </source>
</reference>
<sequence>MFACMEGGIRTCGRLTCPTTNAPGSANTCVCMRYLSFPSALHSPSCPGLESTFRPLVIMCGRRSTSECSEYVRSIHPTLFHNRMSNDLLALEALCTLGW</sequence>
<proteinExistence type="predicted"/>
<name>A0AAN6YX45_9PEZI</name>
<evidence type="ECO:0000313" key="2">
    <source>
        <dbReference type="Proteomes" id="UP001302812"/>
    </source>
</evidence>
<organism evidence="1 2">
    <name type="scientific">Canariomyces notabilis</name>
    <dbReference type="NCBI Taxonomy" id="2074819"/>
    <lineage>
        <taxon>Eukaryota</taxon>
        <taxon>Fungi</taxon>
        <taxon>Dikarya</taxon>
        <taxon>Ascomycota</taxon>
        <taxon>Pezizomycotina</taxon>
        <taxon>Sordariomycetes</taxon>
        <taxon>Sordariomycetidae</taxon>
        <taxon>Sordariales</taxon>
        <taxon>Chaetomiaceae</taxon>
        <taxon>Canariomyces</taxon>
    </lineage>
</organism>
<comment type="caution">
    <text evidence="1">The sequence shown here is derived from an EMBL/GenBank/DDBJ whole genome shotgun (WGS) entry which is preliminary data.</text>
</comment>
<dbReference type="EMBL" id="MU853332">
    <property type="protein sequence ID" value="KAK4117321.1"/>
    <property type="molecule type" value="Genomic_DNA"/>
</dbReference>